<feature type="domain" description="N-acetyltransferase" evidence="1">
    <location>
        <begin position="1"/>
        <end position="148"/>
    </location>
</feature>
<dbReference type="GO" id="GO:0016747">
    <property type="term" value="F:acyltransferase activity, transferring groups other than amino-acyl groups"/>
    <property type="evidence" value="ECO:0007669"/>
    <property type="project" value="InterPro"/>
</dbReference>
<accession>A0A6J5KIK3</accession>
<gene>
    <name evidence="2" type="ORF">UFOVP17_29</name>
</gene>
<dbReference type="PROSITE" id="PS51186">
    <property type="entry name" value="GNAT"/>
    <property type="match status" value="1"/>
</dbReference>
<evidence type="ECO:0000313" key="2">
    <source>
        <dbReference type="EMBL" id="CAB4121934.1"/>
    </source>
</evidence>
<protein>
    <recommendedName>
        <fullName evidence="1">N-acetyltransferase domain-containing protein</fullName>
    </recommendedName>
</protein>
<dbReference type="EMBL" id="LR796154">
    <property type="protein sequence ID" value="CAB4121934.1"/>
    <property type="molecule type" value="Genomic_DNA"/>
</dbReference>
<organism evidence="2">
    <name type="scientific">uncultured Caudovirales phage</name>
    <dbReference type="NCBI Taxonomy" id="2100421"/>
    <lineage>
        <taxon>Viruses</taxon>
        <taxon>Duplodnaviria</taxon>
        <taxon>Heunggongvirae</taxon>
        <taxon>Uroviricota</taxon>
        <taxon>Caudoviricetes</taxon>
        <taxon>Peduoviridae</taxon>
        <taxon>Maltschvirus</taxon>
        <taxon>Maltschvirus maltsch</taxon>
    </lineage>
</organism>
<dbReference type="InterPro" id="IPR000182">
    <property type="entry name" value="GNAT_dom"/>
</dbReference>
<evidence type="ECO:0000259" key="1">
    <source>
        <dbReference type="PROSITE" id="PS51186"/>
    </source>
</evidence>
<dbReference type="SUPFAM" id="SSF55729">
    <property type="entry name" value="Acyl-CoA N-acyltransferases (Nat)"/>
    <property type="match status" value="1"/>
</dbReference>
<dbReference type="Gene3D" id="3.40.630.30">
    <property type="match status" value="1"/>
</dbReference>
<proteinExistence type="predicted"/>
<name>A0A6J5KIK3_9CAUD</name>
<reference evidence="2" key="1">
    <citation type="submission" date="2020-04" db="EMBL/GenBank/DDBJ databases">
        <authorList>
            <person name="Chiriac C."/>
            <person name="Salcher M."/>
            <person name="Ghai R."/>
            <person name="Kavagutti S V."/>
        </authorList>
    </citation>
    <scope>NUCLEOTIDE SEQUENCE</scope>
</reference>
<dbReference type="InterPro" id="IPR016181">
    <property type="entry name" value="Acyl_CoA_acyltransferase"/>
</dbReference>
<sequence>MIRQANKFDKPQIIEMLQMFRDESPIQQYKKLNNAEYINRLIDSIIAGRGVIFIADGIGMIMGITIPTIWDDTKLALYELAWYVKPEYRSTAALTGYRLFRTYVDYAKQLKSDGKIVLYTMAKMTTSPDINYGKYGFTKIEESWMNND</sequence>